<dbReference type="InterPro" id="IPR016527">
    <property type="entry name" value="ORC4"/>
</dbReference>
<feature type="compositionally biased region" description="Acidic residues" evidence="6">
    <location>
        <begin position="50"/>
        <end position="66"/>
    </location>
</feature>
<dbReference type="Proteomes" id="UP001175228">
    <property type="component" value="Unassembled WGS sequence"/>
</dbReference>
<evidence type="ECO:0000256" key="6">
    <source>
        <dbReference type="SAM" id="MobiDB-lite"/>
    </source>
</evidence>
<organism evidence="9 10">
    <name type="scientific">Armillaria luteobubalina</name>
    <dbReference type="NCBI Taxonomy" id="153913"/>
    <lineage>
        <taxon>Eukaryota</taxon>
        <taxon>Fungi</taxon>
        <taxon>Dikarya</taxon>
        <taxon>Basidiomycota</taxon>
        <taxon>Agaricomycotina</taxon>
        <taxon>Agaricomycetes</taxon>
        <taxon>Agaricomycetidae</taxon>
        <taxon>Agaricales</taxon>
        <taxon>Marasmiineae</taxon>
        <taxon>Physalacriaceae</taxon>
        <taxon>Armillaria</taxon>
    </lineage>
</organism>
<dbReference type="EMBL" id="JAUEPU010000043">
    <property type="protein sequence ID" value="KAK0487002.1"/>
    <property type="molecule type" value="Genomic_DNA"/>
</dbReference>
<sequence>MPPKRKAPAKTPSSSPRKPVTRASSTTQSPTKRTPRSRGRGPQIRPTSPDTEDSGGGETNSEDELDILAKPRQSNVVVALPKRSALKRPIVDDDSSVESQRSPTKKAKIKATSTTTPKRRATRGQPRVCSPTPPPTSPSKRSRTLINLASGSLPLQFHECLSSQKCAIFRALRTMSNIQLEDNTEDDDVDQTNTSTSQNLDELLSGTVERGEGNSCLLIGPRGTGKSMMLERALPKVSSGDSPPIIIRLSGWVQQNDRLAMREIARQLREQTGASFLSAEDEEQQAHSDDDEPNPFVDAPTDNPETFAEPSSTHLPALIAVLPTLARASIIILEGFDLFALHARQALLYCLLDTAQSCRAGAGSKGLAVVGLTTRIDTINLLEKRVKSRFSGRILRVAPHTMEYWRQLAKAILCVPIDEDAFTDEEDLAQWRTTWETRVQQFLDDKSTLQILSETFSITKDLRMFATLLTALVVALSPEAPWPSSSQLLTSVETHRARPPYPYLHTPKGLPYSAICLLIASVHASTAGYSVVTFEMLHQYFRDQVRSSTAAPVQINGGSIGMVRCTRDVLMSTFETLVAAKMFVLVAAPSWNTAKEFLKYICVVEREDVKKAVDKGGMIPLKKWLHKAQ</sequence>
<keyword evidence="4" id="KW-0238">DNA-binding</keyword>
<evidence type="ECO:0000256" key="4">
    <source>
        <dbReference type="ARBA" id="ARBA00023125"/>
    </source>
</evidence>
<evidence type="ECO:0000256" key="3">
    <source>
        <dbReference type="ARBA" id="ARBA00022705"/>
    </source>
</evidence>
<dbReference type="InterPro" id="IPR041664">
    <property type="entry name" value="AAA_16"/>
</dbReference>
<dbReference type="GO" id="GO:0005664">
    <property type="term" value="C:nuclear origin of replication recognition complex"/>
    <property type="evidence" value="ECO:0007669"/>
    <property type="project" value="TreeGrafter"/>
</dbReference>
<feature type="compositionally biased region" description="Acidic residues" evidence="6">
    <location>
        <begin position="279"/>
        <end position="293"/>
    </location>
</feature>
<dbReference type="Pfam" id="PF13191">
    <property type="entry name" value="AAA_16"/>
    <property type="match status" value="1"/>
</dbReference>
<dbReference type="GO" id="GO:0003688">
    <property type="term" value="F:DNA replication origin binding"/>
    <property type="evidence" value="ECO:0007669"/>
    <property type="project" value="TreeGrafter"/>
</dbReference>
<protein>
    <submittedName>
        <fullName evidence="9">Origin recognition complex subunit 4 C-terminus-domain-containing protein</fullName>
    </submittedName>
</protein>
<accession>A0AA39UF89</accession>
<feature type="domain" description="Origin recognition complex subunit 4 C-terminal" evidence="8">
    <location>
        <begin position="407"/>
        <end position="613"/>
    </location>
</feature>
<evidence type="ECO:0000256" key="2">
    <source>
        <dbReference type="ARBA" id="ARBA00005334"/>
    </source>
</evidence>
<keyword evidence="5" id="KW-0539">Nucleus</keyword>
<keyword evidence="3" id="KW-0235">DNA replication</keyword>
<dbReference type="SUPFAM" id="SSF52540">
    <property type="entry name" value="P-loop containing nucleoside triphosphate hydrolases"/>
    <property type="match status" value="1"/>
</dbReference>
<evidence type="ECO:0000259" key="8">
    <source>
        <dbReference type="Pfam" id="PF14629"/>
    </source>
</evidence>
<reference evidence="9" key="1">
    <citation type="submission" date="2023-06" db="EMBL/GenBank/DDBJ databases">
        <authorList>
            <consortium name="Lawrence Berkeley National Laboratory"/>
            <person name="Ahrendt S."/>
            <person name="Sahu N."/>
            <person name="Indic B."/>
            <person name="Wong-Bajracharya J."/>
            <person name="Merenyi Z."/>
            <person name="Ke H.-M."/>
            <person name="Monk M."/>
            <person name="Kocsube S."/>
            <person name="Drula E."/>
            <person name="Lipzen A."/>
            <person name="Balint B."/>
            <person name="Henrissat B."/>
            <person name="Andreopoulos B."/>
            <person name="Martin F.M."/>
            <person name="Harder C.B."/>
            <person name="Rigling D."/>
            <person name="Ford K.L."/>
            <person name="Foster G.D."/>
            <person name="Pangilinan J."/>
            <person name="Papanicolaou A."/>
            <person name="Barry K."/>
            <person name="LaButti K."/>
            <person name="Viragh M."/>
            <person name="Koriabine M."/>
            <person name="Yan M."/>
            <person name="Riley R."/>
            <person name="Champramary S."/>
            <person name="Plett K.L."/>
            <person name="Tsai I.J."/>
            <person name="Slot J."/>
            <person name="Sipos G."/>
            <person name="Plett J."/>
            <person name="Nagy L.G."/>
            <person name="Grigoriev I.V."/>
        </authorList>
    </citation>
    <scope>NUCLEOTIDE SEQUENCE</scope>
    <source>
        <strain evidence="9">HWK02</strain>
    </source>
</reference>
<gene>
    <name evidence="9" type="ORF">EDD18DRAFT_1110816</name>
</gene>
<dbReference type="Gene3D" id="3.40.50.300">
    <property type="entry name" value="P-loop containing nucleotide triphosphate hydrolases"/>
    <property type="match status" value="1"/>
</dbReference>
<comment type="subcellular location">
    <subcellularLocation>
        <location evidence="1">Nucleus</location>
    </subcellularLocation>
</comment>
<keyword evidence="10" id="KW-1185">Reference proteome</keyword>
<feature type="domain" description="Orc1-like AAA ATPase" evidence="7">
    <location>
        <begin position="200"/>
        <end position="357"/>
    </location>
</feature>
<dbReference type="AlphaFoldDB" id="A0AA39UF89"/>
<feature type="compositionally biased region" description="Polar residues" evidence="6">
    <location>
        <begin position="11"/>
        <end position="32"/>
    </location>
</feature>
<dbReference type="InterPro" id="IPR032705">
    <property type="entry name" value="ORC4_C"/>
</dbReference>
<proteinExistence type="inferred from homology"/>
<evidence type="ECO:0000313" key="9">
    <source>
        <dbReference type="EMBL" id="KAK0487002.1"/>
    </source>
</evidence>
<dbReference type="Pfam" id="PF14629">
    <property type="entry name" value="ORC4_C"/>
    <property type="match status" value="1"/>
</dbReference>
<dbReference type="InterPro" id="IPR027417">
    <property type="entry name" value="P-loop_NTPase"/>
</dbReference>
<comment type="caution">
    <text evidence="9">The sequence shown here is derived from an EMBL/GenBank/DDBJ whole genome shotgun (WGS) entry which is preliminary data.</text>
</comment>
<feature type="region of interest" description="Disordered" evidence="6">
    <location>
        <begin position="1"/>
        <end position="142"/>
    </location>
</feature>
<evidence type="ECO:0000256" key="1">
    <source>
        <dbReference type="ARBA" id="ARBA00004123"/>
    </source>
</evidence>
<name>A0AA39UF89_9AGAR</name>
<dbReference type="GO" id="GO:0006270">
    <property type="term" value="P:DNA replication initiation"/>
    <property type="evidence" value="ECO:0007669"/>
    <property type="project" value="TreeGrafter"/>
</dbReference>
<comment type="similarity">
    <text evidence="2">Belongs to the ORC4 family.</text>
</comment>
<evidence type="ECO:0000256" key="5">
    <source>
        <dbReference type="ARBA" id="ARBA00023242"/>
    </source>
</evidence>
<evidence type="ECO:0000259" key="7">
    <source>
        <dbReference type="Pfam" id="PF13191"/>
    </source>
</evidence>
<dbReference type="PANTHER" id="PTHR12087:SF0">
    <property type="entry name" value="ORIGIN RECOGNITION COMPLEX SUBUNIT 4"/>
    <property type="match status" value="1"/>
</dbReference>
<feature type="region of interest" description="Disordered" evidence="6">
    <location>
        <begin position="278"/>
        <end position="310"/>
    </location>
</feature>
<dbReference type="PANTHER" id="PTHR12087">
    <property type="entry name" value="ORIGIN RECOGNITION COMPLEX SUBUNIT 4"/>
    <property type="match status" value="1"/>
</dbReference>
<evidence type="ECO:0000313" key="10">
    <source>
        <dbReference type="Proteomes" id="UP001175228"/>
    </source>
</evidence>